<name>A0A399J809_9MICC</name>
<gene>
    <name evidence="3" type="ORF">DWB68_11585</name>
</gene>
<dbReference type="EMBL" id="QQXK01000023">
    <property type="protein sequence ID" value="RII41685.1"/>
    <property type="molecule type" value="Genomic_DNA"/>
</dbReference>
<feature type="transmembrane region" description="Helical" evidence="2">
    <location>
        <begin position="100"/>
        <end position="124"/>
    </location>
</feature>
<keyword evidence="2" id="KW-1133">Transmembrane helix</keyword>
<dbReference type="AlphaFoldDB" id="A0A399J809"/>
<sequence length="157" mass="16071">MPSPTVWRLALVLAVLSVIATVLNVVHGAAIGGQAVGLAATLVAVFGAAWYTVGTGFPGALSPGAKGGVSGLVASGFALTLITGFWSAVQQRFNPAAWELGAVVSLVLYGVIFLLACTLAFWCITELVVRDRARNRGDEVSGDPGADRVSTSAQVND</sequence>
<feature type="transmembrane region" description="Helical" evidence="2">
    <location>
        <begin position="38"/>
        <end position="57"/>
    </location>
</feature>
<accession>A0A399J809</accession>
<dbReference type="RefSeq" id="WP_119425280.1">
    <property type="nucleotide sequence ID" value="NZ_QQXK01000023.1"/>
</dbReference>
<comment type="caution">
    <text evidence="3">The sequence shown here is derived from an EMBL/GenBank/DDBJ whole genome shotgun (WGS) entry which is preliminary data.</text>
</comment>
<keyword evidence="2" id="KW-0472">Membrane</keyword>
<feature type="region of interest" description="Disordered" evidence="1">
    <location>
        <begin position="136"/>
        <end position="157"/>
    </location>
</feature>
<reference evidence="3 4" key="1">
    <citation type="submission" date="2018-07" db="EMBL/GenBank/DDBJ databases">
        <title>Arthrobacter sp. nov., isolated from raw cow's milk with high bacterial count.</title>
        <authorList>
            <person name="Hahne J."/>
            <person name="Isele D."/>
            <person name="Lipski A."/>
        </authorList>
    </citation>
    <scope>NUCLEOTIDE SEQUENCE [LARGE SCALE GENOMIC DNA]</scope>
    <source>
        <strain evidence="3 4">JZ R-35</strain>
    </source>
</reference>
<organism evidence="3 4">
    <name type="scientific">Galactobacter valiniphilus</name>
    <dbReference type="NCBI Taxonomy" id="2676122"/>
    <lineage>
        <taxon>Bacteria</taxon>
        <taxon>Bacillati</taxon>
        <taxon>Actinomycetota</taxon>
        <taxon>Actinomycetes</taxon>
        <taxon>Micrococcales</taxon>
        <taxon>Micrococcaceae</taxon>
        <taxon>Galactobacter</taxon>
    </lineage>
</organism>
<protein>
    <submittedName>
        <fullName evidence="3">Uncharacterized protein</fullName>
    </submittedName>
</protein>
<evidence type="ECO:0000256" key="1">
    <source>
        <dbReference type="SAM" id="MobiDB-lite"/>
    </source>
</evidence>
<keyword evidence="4" id="KW-1185">Reference proteome</keyword>
<evidence type="ECO:0000313" key="3">
    <source>
        <dbReference type="EMBL" id="RII41685.1"/>
    </source>
</evidence>
<feature type="transmembrane region" description="Helical" evidence="2">
    <location>
        <begin position="69"/>
        <end position="88"/>
    </location>
</feature>
<evidence type="ECO:0000313" key="4">
    <source>
        <dbReference type="Proteomes" id="UP000265419"/>
    </source>
</evidence>
<keyword evidence="2" id="KW-0812">Transmembrane</keyword>
<evidence type="ECO:0000256" key="2">
    <source>
        <dbReference type="SAM" id="Phobius"/>
    </source>
</evidence>
<dbReference type="Proteomes" id="UP000265419">
    <property type="component" value="Unassembled WGS sequence"/>
</dbReference>
<proteinExistence type="predicted"/>